<sequence>MKPLNMKMPVILSLALGLTAALTRYSQAGQETDTGYSIHLLKDCQRVKTLPMTPELIGLYRELLQQETLMASLELPIAAISAKIDDYSQQIDQLSELAIQEDENNLHIDKAYLAQQQVAVEALNQFIGEHQQDFSALEQQGHQIGMIANDFEMAIKTATQGFDYDHIRINSPDNNRVIAGCEQGRRFL</sequence>
<evidence type="ECO:0000256" key="2">
    <source>
        <dbReference type="SAM" id="SignalP"/>
    </source>
</evidence>
<feature type="coiled-coil region" evidence="1">
    <location>
        <begin position="77"/>
        <end position="104"/>
    </location>
</feature>
<keyword evidence="1" id="KW-0175">Coiled coil</keyword>
<name>A0ABY7VIU2_9GAMM</name>
<dbReference type="RefSeq" id="WP_274053304.1">
    <property type="nucleotide sequence ID" value="NZ_CP059693.1"/>
</dbReference>
<evidence type="ECO:0000256" key="1">
    <source>
        <dbReference type="SAM" id="Coils"/>
    </source>
</evidence>
<accession>A0ABY7VIU2</accession>
<evidence type="ECO:0000313" key="4">
    <source>
        <dbReference type="Proteomes" id="UP001215231"/>
    </source>
</evidence>
<keyword evidence="4" id="KW-1185">Reference proteome</keyword>
<gene>
    <name evidence="3" type="ORF">H3N35_05810</name>
</gene>
<keyword evidence="2" id="KW-0732">Signal</keyword>
<proteinExistence type="predicted"/>
<feature type="chain" id="PRO_5046015794" evidence="2">
    <location>
        <begin position="29"/>
        <end position="188"/>
    </location>
</feature>
<protein>
    <submittedName>
        <fullName evidence="3">Uncharacterized protein</fullName>
    </submittedName>
</protein>
<evidence type="ECO:0000313" key="3">
    <source>
        <dbReference type="EMBL" id="WDE12971.1"/>
    </source>
</evidence>
<organism evidence="3 4">
    <name type="scientific">Thalassomonas haliotis</name>
    <dbReference type="NCBI Taxonomy" id="485448"/>
    <lineage>
        <taxon>Bacteria</taxon>
        <taxon>Pseudomonadati</taxon>
        <taxon>Pseudomonadota</taxon>
        <taxon>Gammaproteobacteria</taxon>
        <taxon>Alteromonadales</taxon>
        <taxon>Colwelliaceae</taxon>
        <taxon>Thalassomonas</taxon>
    </lineage>
</organism>
<dbReference type="EMBL" id="CP059693">
    <property type="protein sequence ID" value="WDE12971.1"/>
    <property type="molecule type" value="Genomic_DNA"/>
</dbReference>
<dbReference type="Proteomes" id="UP001215231">
    <property type="component" value="Chromosome"/>
</dbReference>
<feature type="signal peptide" evidence="2">
    <location>
        <begin position="1"/>
        <end position="28"/>
    </location>
</feature>
<reference evidence="3 4" key="1">
    <citation type="journal article" date="2022" name="Mar. Drugs">
        <title>Bioassay-Guided Fractionation Leads to the Detection of Cholic Acid Generated by the Rare Thalassomonas sp.</title>
        <authorList>
            <person name="Pheiffer F."/>
            <person name="Schneider Y.K."/>
            <person name="Hansen E.H."/>
            <person name="Andersen J.H."/>
            <person name="Isaksson J."/>
            <person name="Busche T."/>
            <person name="R C."/>
            <person name="Kalinowski J."/>
            <person name="Zyl L.V."/>
            <person name="Trindade M."/>
        </authorList>
    </citation>
    <scope>NUCLEOTIDE SEQUENCE [LARGE SCALE GENOMIC DNA]</scope>
    <source>
        <strain evidence="3 4">A5K-61T</strain>
    </source>
</reference>